<dbReference type="KEGG" id="nsg:H3L94_04010"/>
<dbReference type="PANTHER" id="PTHR43763:SF6">
    <property type="entry name" value="XAA-PRO AMINOPEPTIDASE 1"/>
    <property type="match status" value="1"/>
</dbReference>
<dbReference type="Gene3D" id="3.40.350.10">
    <property type="entry name" value="Creatinase/prolidase N-terminal domain"/>
    <property type="match status" value="2"/>
</dbReference>
<protein>
    <submittedName>
        <fullName evidence="7">Aminopeptidase P family protein</fullName>
    </submittedName>
</protein>
<evidence type="ECO:0000256" key="3">
    <source>
        <dbReference type="ARBA" id="ARBA00022801"/>
    </source>
</evidence>
<dbReference type="RefSeq" id="WP_182122749.1">
    <property type="nucleotide sequence ID" value="NZ_CP059567.1"/>
</dbReference>
<evidence type="ECO:0000259" key="5">
    <source>
        <dbReference type="Pfam" id="PF01321"/>
    </source>
</evidence>
<accession>A0A7D7N6B8</accession>
<dbReference type="PANTHER" id="PTHR43763">
    <property type="entry name" value="XAA-PRO AMINOPEPTIDASE 1"/>
    <property type="match status" value="1"/>
</dbReference>
<keyword evidence="7" id="KW-0031">Aminopeptidase</keyword>
<name>A0A7D7N6B8_9NEIS</name>
<dbReference type="Pfam" id="PF00557">
    <property type="entry name" value="Peptidase_M24"/>
    <property type="match status" value="1"/>
</dbReference>
<dbReference type="InterPro" id="IPR000994">
    <property type="entry name" value="Pept_M24"/>
</dbReference>
<keyword evidence="2" id="KW-0479">Metal-binding</keyword>
<feature type="domain" description="Peptidase M24 C-terminal" evidence="6">
    <location>
        <begin position="536"/>
        <end position="595"/>
    </location>
</feature>
<dbReference type="EMBL" id="CP059567">
    <property type="protein sequence ID" value="QMT41200.1"/>
    <property type="molecule type" value="Genomic_DNA"/>
</dbReference>
<feature type="domain" description="Peptidase M24" evidence="4">
    <location>
        <begin position="308"/>
        <end position="521"/>
    </location>
</feature>
<dbReference type="Gene3D" id="3.90.230.10">
    <property type="entry name" value="Creatinase/methionine aminopeptidase superfamily"/>
    <property type="match status" value="1"/>
</dbReference>
<dbReference type="FunFam" id="3.90.230.10:FF:000004">
    <property type="entry name" value="xaa-Pro aminopeptidase 1 isoform X1"/>
    <property type="match status" value="1"/>
</dbReference>
<keyword evidence="7" id="KW-0645">Protease</keyword>
<dbReference type="InterPro" id="IPR032416">
    <property type="entry name" value="Peptidase_M24_C"/>
</dbReference>
<dbReference type="GO" id="GO:0070006">
    <property type="term" value="F:metalloaminopeptidase activity"/>
    <property type="evidence" value="ECO:0007669"/>
    <property type="project" value="InterPro"/>
</dbReference>
<comment type="similarity">
    <text evidence="1">Belongs to the peptidase M24B family.</text>
</comment>
<evidence type="ECO:0000313" key="7">
    <source>
        <dbReference type="EMBL" id="QMT41200.1"/>
    </source>
</evidence>
<dbReference type="InterPro" id="IPR036005">
    <property type="entry name" value="Creatinase/aminopeptidase-like"/>
</dbReference>
<reference evidence="7 8" key="1">
    <citation type="submission" date="2020-07" db="EMBL/GenBank/DDBJ databases">
        <title>Genomic diversity of species in the Neisseriaceae family.</title>
        <authorList>
            <person name="Vincent A.T."/>
            <person name="Bernet E."/>
            <person name="Veyrier F.J."/>
        </authorList>
    </citation>
    <scope>NUCLEOTIDE SEQUENCE [LARGE SCALE GENOMIC DNA]</scope>
    <source>
        <strain evidence="7 8">DSM 22244</strain>
    </source>
</reference>
<dbReference type="InterPro" id="IPR000587">
    <property type="entry name" value="Creatinase_N"/>
</dbReference>
<organism evidence="7 8">
    <name type="scientific">Neisseria shayeganii</name>
    <dbReference type="NCBI Taxonomy" id="607712"/>
    <lineage>
        <taxon>Bacteria</taxon>
        <taxon>Pseudomonadati</taxon>
        <taxon>Pseudomonadota</taxon>
        <taxon>Betaproteobacteria</taxon>
        <taxon>Neisseriales</taxon>
        <taxon>Neisseriaceae</taxon>
        <taxon>Neisseria</taxon>
    </lineage>
</organism>
<dbReference type="AlphaFoldDB" id="A0A7D7N6B8"/>
<feature type="domain" description="Creatinase N-terminal" evidence="5">
    <location>
        <begin position="7"/>
        <end position="127"/>
    </location>
</feature>
<keyword evidence="3" id="KW-0378">Hydrolase</keyword>
<evidence type="ECO:0000259" key="6">
    <source>
        <dbReference type="Pfam" id="PF16188"/>
    </source>
</evidence>
<sequence length="596" mass="65530">MNTAAQRLAALRQTMQQQQFEAWLIPSADPHLSEYLPEHWQGRSWLSGFDGSVGTLLITAERAELWADSRYWEQAERQLAGSGIVLQKLGLGRSHLDSVAELPAGALLGVAPDMLSLAAKRQLESAGAAKQIRLRHDLDLLDTVWPDRPDLPAAPVYRHGEAFAAESAAAKLIRVRRFMQEQQAQHHLISSLDDIAWLTNLRGSDVSYNPVFLAYLLISAEQAVLFADPAKFDGDARQALAEAGITLADYDSVADAVAALSGSLLIDPAKTAVSTLNRLPESVVLRESINPSTLFKSCKSAAEIEHTREAMKQDGIALCGFFAEFEQALAEGRTLTELDIDRMLLEHRRRRPHFISPSFGTIAGFNANGALPHYSATPEAHSTLSGDGLLLIDSGGQYRNGTTDITRVVPVGTPSAEHKRDFTLVLKAHIALAETEFPENIAAPMLDAVCRKPMWQAQCDYGHGTGHGVGYFLNVHEGPQVLSYHAPVTPHSAMKAGMITSIEPGLYRPGRWGIRIENLVVNLPVTQPAETQFGRFLRFDTLTLCPIDTRLMDTALMSRSEIDWVNRYHAQVREQLAPHTEGAAKAWLEQRTRPLA</sequence>
<dbReference type="Pfam" id="PF16189">
    <property type="entry name" value="Creatinase_N_2"/>
    <property type="match status" value="1"/>
</dbReference>
<dbReference type="GO" id="GO:0046872">
    <property type="term" value="F:metal ion binding"/>
    <property type="evidence" value="ECO:0007669"/>
    <property type="project" value="UniProtKB-KW"/>
</dbReference>
<dbReference type="Pfam" id="PF16188">
    <property type="entry name" value="Peptidase_M24_C"/>
    <property type="match status" value="1"/>
</dbReference>
<gene>
    <name evidence="7" type="ORF">H3L94_04010</name>
</gene>
<dbReference type="InterPro" id="IPR050422">
    <property type="entry name" value="X-Pro_aminopeptidase_P"/>
</dbReference>
<evidence type="ECO:0000256" key="1">
    <source>
        <dbReference type="ARBA" id="ARBA00008766"/>
    </source>
</evidence>
<dbReference type="InterPro" id="IPR029149">
    <property type="entry name" value="Creatin/AminoP/Spt16_N"/>
</dbReference>
<evidence type="ECO:0000256" key="2">
    <source>
        <dbReference type="ARBA" id="ARBA00022723"/>
    </source>
</evidence>
<dbReference type="GO" id="GO:0005737">
    <property type="term" value="C:cytoplasm"/>
    <property type="evidence" value="ECO:0007669"/>
    <property type="project" value="UniProtKB-ARBA"/>
</dbReference>
<dbReference type="SUPFAM" id="SSF55920">
    <property type="entry name" value="Creatinase/aminopeptidase"/>
    <property type="match status" value="1"/>
</dbReference>
<proteinExistence type="inferred from homology"/>
<evidence type="ECO:0000259" key="4">
    <source>
        <dbReference type="Pfam" id="PF00557"/>
    </source>
</evidence>
<evidence type="ECO:0000313" key="8">
    <source>
        <dbReference type="Proteomes" id="UP000514752"/>
    </source>
</evidence>
<dbReference type="Proteomes" id="UP000514752">
    <property type="component" value="Chromosome"/>
</dbReference>
<dbReference type="Pfam" id="PF01321">
    <property type="entry name" value="Creatinase_N"/>
    <property type="match status" value="1"/>
</dbReference>
<dbReference type="InterPro" id="IPR033740">
    <property type="entry name" value="Pept_M24B"/>
</dbReference>
<dbReference type="SUPFAM" id="SSF53092">
    <property type="entry name" value="Creatinase/prolidase N-terminal domain"/>
    <property type="match status" value="2"/>
</dbReference>
<dbReference type="CDD" id="cd01085">
    <property type="entry name" value="APP"/>
    <property type="match status" value="1"/>
</dbReference>